<sequence length="166" mass="19189">MEGVASERGEMGRWWVEIPAATTMYGFVAGMLDERTATVWVCPDTPNTNTDSRINPKRLIFLGWSQLTSHIIEYNDTIPDENVDEHCLRDFRHGDSGHNATTMLLASVTDSSDRFIISEFADGYSRNCTRIETTRISAHEIAQYGRRERNKMQMENRYDDSSWWQE</sequence>
<name>A0A834PBJ9_VESPE</name>
<protein>
    <submittedName>
        <fullName evidence="1">Uncharacterized protein</fullName>
    </submittedName>
</protein>
<evidence type="ECO:0000313" key="2">
    <source>
        <dbReference type="Proteomes" id="UP000600918"/>
    </source>
</evidence>
<organism evidence="1 2">
    <name type="scientific">Vespula pensylvanica</name>
    <name type="common">Western yellow jacket</name>
    <name type="synonym">Wasp</name>
    <dbReference type="NCBI Taxonomy" id="30213"/>
    <lineage>
        <taxon>Eukaryota</taxon>
        <taxon>Metazoa</taxon>
        <taxon>Ecdysozoa</taxon>
        <taxon>Arthropoda</taxon>
        <taxon>Hexapoda</taxon>
        <taxon>Insecta</taxon>
        <taxon>Pterygota</taxon>
        <taxon>Neoptera</taxon>
        <taxon>Endopterygota</taxon>
        <taxon>Hymenoptera</taxon>
        <taxon>Apocrita</taxon>
        <taxon>Aculeata</taxon>
        <taxon>Vespoidea</taxon>
        <taxon>Vespidae</taxon>
        <taxon>Vespinae</taxon>
        <taxon>Vespula</taxon>
    </lineage>
</organism>
<gene>
    <name evidence="1" type="ORF">H0235_003247</name>
</gene>
<dbReference type="Proteomes" id="UP000600918">
    <property type="component" value="Unassembled WGS sequence"/>
</dbReference>
<keyword evidence="2" id="KW-1185">Reference proteome</keyword>
<evidence type="ECO:0000313" key="1">
    <source>
        <dbReference type="EMBL" id="KAF7435056.1"/>
    </source>
</evidence>
<proteinExistence type="predicted"/>
<reference evidence="1" key="1">
    <citation type="journal article" date="2020" name="G3 (Bethesda)">
        <title>High-Quality Assemblies for Three Invasive Social Wasps from the &lt;i&gt;Vespula&lt;/i&gt; Genus.</title>
        <authorList>
            <person name="Harrop T.W.R."/>
            <person name="Guhlin J."/>
            <person name="McLaughlin G.M."/>
            <person name="Permina E."/>
            <person name="Stockwell P."/>
            <person name="Gilligan J."/>
            <person name="Le Lec M.F."/>
            <person name="Gruber M.A.M."/>
            <person name="Quinn O."/>
            <person name="Lovegrove M."/>
            <person name="Duncan E.J."/>
            <person name="Remnant E.J."/>
            <person name="Van Eeckhoven J."/>
            <person name="Graham B."/>
            <person name="Knapp R.A."/>
            <person name="Langford K.W."/>
            <person name="Kronenberg Z."/>
            <person name="Press M.O."/>
            <person name="Eacker S.M."/>
            <person name="Wilson-Rankin E.E."/>
            <person name="Purcell J."/>
            <person name="Lester P.J."/>
            <person name="Dearden P.K."/>
        </authorList>
    </citation>
    <scope>NUCLEOTIDE SEQUENCE</scope>
    <source>
        <strain evidence="1">Volc-1</strain>
    </source>
</reference>
<comment type="caution">
    <text evidence="1">The sequence shown here is derived from an EMBL/GenBank/DDBJ whole genome shotgun (WGS) entry which is preliminary data.</text>
</comment>
<dbReference type="EMBL" id="JACSDY010000002">
    <property type="protein sequence ID" value="KAF7435056.1"/>
    <property type="molecule type" value="Genomic_DNA"/>
</dbReference>
<dbReference type="AlphaFoldDB" id="A0A834PBJ9"/>
<accession>A0A834PBJ9</accession>